<evidence type="ECO:0000256" key="6">
    <source>
        <dbReference type="ARBA" id="ARBA00022500"/>
    </source>
</evidence>
<proteinExistence type="inferred from homology"/>
<evidence type="ECO:0000313" key="13">
    <source>
        <dbReference type="Proteomes" id="UP001597218"/>
    </source>
</evidence>
<evidence type="ECO:0000256" key="4">
    <source>
        <dbReference type="ARBA" id="ARBA00022448"/>
    </source>
</evidence>
<comment type="subcellular location">
    <subcellularLocation>
        <location evidence="1">Cell membrane</location>
        <topology evidence="1">Peripheral membrane protein</topology>
        <orientation evidence="1">Cytoplasmic side</orientation>
    </subcellularLocation>
</comment>
<dbReference type="InterPro" id="IPR053716">
    <property type="entry name" value="Flag_assembly_chemotaxis_eff"/>
</dbReference>
<evidence type="ECO:0000256" key="5">
    <source>
        <dbReference type="ARBA" id="ARBA00022475"/>
    </source>
</evidence>
<dbReference type="RefSeq" id="WP_381538240.1">
    <property type="nucleotide sequence ID" value="NZ_JBHUGI010000032.1"/>
</dbReference>
<keyword evidence="8" id="KW-0653">Protein transport</keyword>
<evidence type="ECO:0000256" key="1">
    <source>
        <dbReference type="ARBA" id="ARBA00004413"/>
    </source>
</evidence>
<comment type="similarity">
    <text evidence="2">Belongs to the FliJ family.</text>
</comment>
<feature type="coiled-coil region" evidence="11">
    <location>
        <begin position="74"/>
        <end position="101"/>
    </location>
</feature>
<keyword evidence="7" id="KW-1005">Bacterial flagellum biogenesis</keyword>
<dbReference type="Proteomes" id="UP001597218">
    <property type="component" value="Unassembled WGS sequence"/>
</dbReference>
<protein>
    <recommendedName>
        <fullName evidence="3">Flagellar FliJ protein</fullName>
    </recommendedName>
</protein>
<accession>A0ABW4SGR2</accession>
<keyword evidence="11" id="KW-0175">Coiled coil</keyword>
<keyword evidence="6" id="KW-0145">Chemotaxis</keyword>
<keyword evidence="12" id="KW-0282">Flagellum</keyword>
<evidence type="ECO:0000256" key="11">
    <source>
        <dbReference type="SAM" id="Coils"/>
    </source>
</evidence>
<evidence type="ECO:0000256" key="9">
    <source>
        <dbReference type="ARBA" id="ARBA00023136"/>
    </source>
</evidence>
<evidence type="ECO:0000256" key="3">
    <source>
        <dbReference type="ARBA" id="ARBA00020392"/>
    </source>
</evidence>
<evidence type="ECO:0000256" key="10">
    <source>
        <dbReference type="ARBA" id="ARBA00023225"/>
    </source>
</evidence>
<keyword evidence="10" id="KW-1006">Bacterial flagellum protein export</keyword>
<evidence type="ECO:0000256" key="2">
    <source>
        <dbReference type="ARBA" id="ARBA00010004"/>
    </source>
</evidence>
<gene>
    <name evidence="12" type="primary">fliJ</name>
    <name evidence="12" type="ORF">ACFSFY_11735</name>
</gene>
<organism evidence="12 13">
    <name type="scientific">Sporosarcina siberiensis</name>
    <dbReference type="NCBI Taxonomy" id="1365606"/>
    <lineage>
        <taxon>Bacteria</taxon>
        <taxon>Bacillati</taxon>
        <taxon>Bacillota</taxon>
        <taxon>Bacilli</taxon>
        <taxon>Bacillales</taxon>
        <taxon>Caryophanaceae</taxon>
        <taxon>Sporosarcina</taxon>
    </lineage>
</organism>
<reference evidence="13" key="1">
    <citation type="journal article" date="2019" name="Int. J. Syst. Evol. Microbiol.">
        <title>The Global Catalogue of Microorganisms (GCM) 10K type strain sequencing project: providing services to taxonomists for standard genome sequencing and annotation.</title>
        <authorList>
            <consortium name="The Broad Institute Genomics Platform"/>
            <consortium name="The Broad Institute Genome Sequencing Center for Infectious Disease"/>
            <person name="Wu L."/>
            <person name="Ma J."/>
        </authorList>
    </citation>
    <scope>NUCLEOTIDE SEQUENCE [LARGE SCALE GENOMIC DNA]</scope>
    <source>
        <strain evidence="13">CGMCC 4.7177</strain>
    </source>
</reference>
<keyword evidence="12" id="KW-0966">Cell projection</keyword>
<evidence type="ECO:0000256" key="8">
    <source>
        <dbReference type="ARBA" id="ARBA00022927"/>
    </source>
</evidence>
<sequence>MNAYSYRFEKVLTYREQQKTETETEYKSSIDAFEIVATMLYDLLKKKEDTLAEQQERLKSGFSIDGIHHYVRFVDSLEKKIAEVQQEVLQARSKMTWYEEKLLERTIEVKKFEKMKENDREDHRIELEHQDAIQLDELSTLSFGRKEIR</sequence>
<keyword evidence="4" id="KW-0813">Transport</keyword>
<evidence type="ECO:0000256" key="7">
    <source>
        <dbReference type="ARBA" id="ARBA00022795"/>
    </source>
</evidence>
<keyword evidence="12" id="KW-0969">Cilium</keyword>
<dbReference type="NCBIfam" id="TIGR02473">
    <property type="entry name" value="flagell_FliJ"/>
    <property type="match status" value="1"/>
</dbReference>
<dbReference type="Pfam" id="PF02050">
    <property type="entry name" value="FliJ"/>
    <property type="match status" value="1"/>
</dbReference>
<name>A0ABW4SGR2_9BACL</name>
<dbReference type="EMBL" id="JBHUGI010000032">
    <property type="protein sequence ID" value="MFD1928702.1"/>
    <property type="molecule type" value="Genomic_DNA"/>
</dbReference>
<comment type="caution">
    <text evidence="12">The sequence shown here is derived from an EMBL/GenBank/DDBJ whole genome shotgun (WGS) entry which is preliminary data.</text>
</comment>
<keyword evidence="9" id="KW-0472">Membrane</keyword>
<dbReference type="InterPro" id="IPR012823">
    <property type="entry name" value="Flagell_FliJ"/>
</dbReference>
<keyword evidence="5" id="KW-1003">Cell membrane</keyword>
<dbReference type="Gene3D" id="1.10.287.1700">
    <property type="match status" value="1"/>
</dbReference>
<keyword evidence="13" id="KW-1185">Reference proteome</keyword>
<evidence type="ECO:0000313" key="12">
    <source>
        <dbReference type="EMBL" id="MFD1928702.1"/>
    </source>
</evidence>